<dbReference type="Pfam" id="PF00589">
    <property type="entry name" value="Phage_integrase"/>
    <property type="match status" value="1"/>
</dbReference>
<organism evidence="8 9">
    <name type="scientific">Bifidobacterium ruminantium</name>
    <dbReference type="NCBI Taxonomy" id="78346"/>
    <lineage>
        <taxon>Bacteria</taxon>
        <taxon>Bacillati</taxon>
        <taxon>Actinomycetota</taxon>
        <taxon>Actinomycetes</taxon>
        <taxon>Bifidobacteriales</taxon>
        <taxon>Bifidobacteriaceae</taxon>
        <taxon>Bifidobacterium</taxon>
    </lineage>
</organism>
<keyword evidence="4" id="KW-0233">DNA recombination</keyword>
<protein>
    <submittedName>
        <fullName evidence="8">Phage integrase</fullName>
    </submittedName>
</protein>
<dbReference type="InterPro" id="IPR002104">
    <property type="entry name" value="Integrase_catalytic"/>
</dbReference>
<dbReference type="PANTHER" id="PTHR30349">
    <property type="entry name" value="PHAGE INTEGRASE-RELATED"/>
    <property type="match status" value="1"/>
</dbReference>
<dbReference type="Proteomes" id="UP000029078">
    <property type="component" value="Unassembled WGS sequence"/>
</dbReference>
<dbReference type="Gene3D" id="1.10.443.10">
    <property type="entry name" value="Intergrase catalytic core"/>
    <property type="match status" value="1"/>
</dbReference>
<comment type="similarity">
    <text evidence="1">Belongs to the 'phage' integrase family.</text>
</comment>
<evidence type="ECO:0000256" key="3">
    <source>
        <dbReference type="ARBA" id="ARBA00023125"/>
    </source>
</evidence>
<evidence type="ECO:0000256" key="1">
    <source>
        <dbReference type="ARBA" id="ARBA00008857"/>
    </source>
</evidence>
<dbReference type="Gene3D" id="1.10.150.130">
    <property type="match status" value="1"/>
</dbReference>
<dbReference type="InterPro" id="IPR013762">
    <property type="entry name" value="Integrase-like_cat_sf"/>
</dbReference>
<dbReference type="InterPro" id="IPR050090">
    <property type="entry name" value="Tyrosine_recombinase_XerCD"/>
</dbReference>
<dbReference type="InterPro" id="IPR044068">
    <property type="entry name" value="CB"/>
</dbReference>
<feature type="domain" description="Core-binding (CB)" evidence="7">
    <location>
        <begin position="64"/>
        <end position="145"/>
    </location>
</feature>
<dbReference type="Pfam" id="PF14659">
    <property type="entry name" value="Phage_int_SAM_3"/>
    <property type="match status" value="1"/>
</dbReference>
<evidence type="ECO:0000313" key="8">
    <source>
        <dbReference type="EMBL" id="KFI90604.1"/>
    </source>
</evidence>
<name>A0A087D504_BIFRU</name>
<evidence type="ECO:0000256" key="4">
    <source>
        <dbReference type="ARBA" id="ARBA00023172"/>
    </source>
</evidence>
<dbReference type="GO" id="GO:0003677">
    <property type="term" value="F:DNA binding"/>
    <property type="evidence" value="ECO:0007669"/>
    <property type="project" value="UniProtKB-UniRule"/>
</dbReference>
<gene>
    <name evidence="8" type="ORF">BRUM_0373</name>
</gene>
<accession>A0A087D504</accession>
<dbReference type="InterPro" id="IPR004107">
    <property type="entry name" value="Integrase_SAM-like_N"/>
</dbReference>
<evidence type="ECO:0000256" key="2">
    <source>
        <dbReference type="ARBA" id="ARBA00022908"/>
    </source>
</evidence>
<dbReference type="RefSeq" id="WP_026646265.1">
    <property type="nucleotide sequence ID" value="NZ_JGZL01000003.1"/>
</dbReference>
<dbReference type="InterPro" id="IPR010998">
    <property type="entry name" value="Integrase_recombinase_N"/>
</dbReference>
<reference evidence="8 9" key="1">
    <citation type="submission" date="2014-03" db="EMBL/GenBank/DDBJ databases">
        <title>Genomics of Bifidobacteria.</title>
        <authorList>
            <person name="Ventura M."/>
            <person name="Milani C."/>
            <person name="Lugli G.A."/>
        </authorList>
    </citation>
    <scope>NUCLEOTIDE SEQUENCE [LARGE SCALE GENOMIC DNA]</scope>
    <source>
        <strain evidence="8 9">LMG 21811</strain>
    </source>
</reference>
<evidence type="ECO:0000256" key="5">
    <source>
        <dbReference type="PROSITE-ProRule" id="PRU01248"/>
    </source>
</evidence>
<dbReference type="PROSITE" id="PS51900">
    <property type="entry name" value="CB"/>
    <property type="match status" value="1"/>
</dbReference>
<keyword evidence="2" id="KW-0229">DNA integration</keyword>
<keyword evidence="3 5" id="KW-0238">DNA-binding</keyword>
<dbReference type="GO" id="GO:0015074">
    <property type="term" value="P:DNA integration"/>
    <property type="evidence" value="ECO:0007669"/>
    <property type="project" value="UniProtKB-KW"/>
</dbReference>
<dbReference type="SUPFAM" id="SSF56349">
    <property type="entry name" value="DNA breaking-rejoining enzymes"/>
    <property type="match status" value="1"/>
</dbReference>
<sequence>MAYTIRQYQTKSGKRYEVRYRKPDGAPTGKRGFRRKMDAEAWGDQHVNAAKRDGSFVDQSAGRTLVSDVYAEWMDSRRPILKPNTIRTDEITWKTHVEPEYAARQIGSITHRELQAFVSGKAEKLAPSTVLKIVGVLKGVCDLAVKNRLIAKAPTDDLALPRREGRRLHRYLTVEQLLAVADEAGRARIQPTDRKALVLVLGLCGLRWGEMCGLRVEDVDYGRRRIHVRRNVTRIGSEWSETSPKSHEMRDVPMPSIVGEALLPVLAGKGPSDWVFRDHLGRPPRNQSAAGAKSNRTWFVSACRRAGVEPLPPHDLRHTAASIAVHAGANIKALQRMLGHKSAAMTLDVYADLFDSDLDDVARTIDAAVQVASQDVGKMWAQVDAAHVRSV</sequence>
<dbReference type="PROSITE" id="PS51898">
    <property type="entry name" value="TYR_RECOMBINASE"/>
    <property type="match status" value="1"/>
</dbReference>
<keyword evidence="9" id="KW-1185">Reference proteome</keyword>
<evidence type="ECO:0000313" key="9">
    <source>
        <dbReference type="Proteomes" id="UP000029078"/>
    </source>
</evidence>
<dbReference type="STRING" id="78346.BRUM_0373"/>
<evidence type="ECO:0000259" key="6">
    <source>
        <dbReference type="PROSITE" id="PS51898"/>
    </source>
</evidence>
<comment type="caution">
    <text evidence="8">The sequence shown here is derived from an EMBL/GenBank/DDBJ whole genome shotgun (WGS) entry which is preliminary data.</text>
</comment>
<evidence type="ECO:0000259" key="7">
    <source>
        <dbReference type="PROSITE" id="PS51900"/>
    </source>
</evidence>
<dbReference type="CDD" id="cd01189">
    <property type="entry name" value="INT_ICEBs1_C_like"/>
    <property type="match status" value="1"/>
</dbReference>
<dbReference type="InterPro" id="IPR011010">
    <property type="entry name" value="DNA_brk_join_enz"/>
</dbReference>
<dbReference type="PANTHER" id="PTHR30349:SF64">
    <property type="entry name" value="PROPHAGE INTEGRASE INTD-RELATED"/>
    <property type="match status" value="1"/>
</dbReference>
<dbReference type="GO" id="GO:0006310">
    <property type="term" value="P:DNA recombination"/>
    <property type="evidence" value="ECO:0007669"/>
    <property type="project" value="UniProtKB-KW"/>
</dbReference>
<dbReference type="AlphaFoldDB" id="A0A087D504"/>
<feature type="domain" description="Tyr recombinase" evidence="6">
    <location>
        <begin position="167"/>
        <end position="363"/>
    </location>
</feature>
<dbReference type="eggNOG" id="COG4974">
    <property type="taxonomic scope" value="Bacteria"/>
</dbReference>
<proteinExistence type="inferred from homology"/>
<dbReference type="EMBL" id="JGZL01000003">
    <property type="protein sequence ID" value="KFI90604.1"/>
    <property type="molecule type" value="Genomic_DNA"/>
</dbReference>